<sequence>MVAKASWELGTAAETLLELSWPSLSVFSSSAFPPPSHLNATATPSDVLEIAKNTVSAKPVDSPLPLTEHSPEGQAFVLLLQAAWNSCNLFIASPQGA</sequence>
<reference evidence="2" key="1">
    <citation type="submission" date="2014-04" db="EMBL/GenBank/DDBJ databases">
        <title>Evolutionary Origins and Diversification of the Mycorrhizal Mutualists.</title>
        <authorList>
            <consortium name="DOE Joint Genome Institute"/>
            <consortium name="Mycorrhizal Genomics Consortium"/>
            <person name="Kohler A."/>
            <person name="Kuo A."/>
            <person name="Nagy L.G."/>
            <person name="Floudas D."/>
            <person name="Copeland A."/>
            <person name="Barry K.W."/>
            <person name="Cichocki N."/>
            <person name="Veneault-Fourrey C."/>
            <person name="LaButti K."/>
            <person name="Lindquist E.A."/>
            <person name="Lipzen A."/>
            <person name="Lundell T."/>
            <person name="Morin E."/>
            <person name="Murat C."/>
            <person name="Riley R."/>
            <person name="Ohm R."/>
            <person name="Sun H."/>
            <person name="Tunlid A."/>
            <person name="Henrissat B."/>
            <person name="Grigoriev I.V."/>
            <person name="Hibbett D.S."/>
            <person name="Martin F."/>
        </authorList>
    </citation>
    <scope>NUCLEOTIDE SEQUENCE [LARGE SCALE GENOMIC DNA]</scope>
    <source>
        <strain evidence="2">FD-334 SS-4</strain>
    </source>
</reference>
<dbReference type="Proteomes" id="UP000054270">
    <property type="component" value="Unassembled WGS sequence"/>
</dbReference>
<dbReference type="EMBL" id="KN817536">
    <property type="protein sequence ID" value="KJA24576.1"/>
    <property type="molecule type" value="Genomic_DNA"/>
</dbReference>
<protein>
    <submittedName>
        <fullName evidence="1">Uncharacterized protein</fullName>
    </submittedName>
</protein>
<keyword evidence="2" id="KW-1185">Reference proteome</keyword>
<evidence type="ECO:0000313" key="1">
    <source>
        <dbReference type="EMBL" id="KJA24576.1"/>
    </source>
</evidence>
<dbReference type="AlphaFoldDB" id="A0A0D2P7D7"/>
<dbReference type="PANTHER" id="PTHR41814">
    <property type="entry name" value="EXPRESSED PROTEIN"/>
    <property type="match status" value="1"/>
</dbReference>
<dbReference type="PANTHER" id="PTHR41814:SF1">
    <property type="entry name" value="CELLULASE"/>
    <property type="match status" value="1"/>
</dbReference>
<dbReference type="STRING" id="945553.A0A0D2P7D7"/>
<accession>A0A0D2P7D7</accession>
<gene>
    <name evidence="1" type="ORF">HYPSUDRAFT_476772</name>
</gene>
<proteinExistence type="predicted"/>
<name>A0A0D2P7D7_HYPSF</name>
<evidence type="ECO:0000313" key="2">
    <source>
        <dbReference type="Proteomes" id="UP000054270"/>
    </source>
</evidence>
<organism evidence="1 2">
    <name type="scientific">Hypholoma sublateritium (strain FD-334 SS-4)</name>
    <dbReference type="NCBI Taxonomy" id="945553"/>
    <lineage>
        <taxon>Eukaryota</taxon>
        <taxon>Fungi</taxon>
        <taxon>Dikarya</taxon>
        <taxon>Basidiomycota</taxon>
        <taxon>Agaricomycotina</taxon>
        <taxon>Agaricomycetes</taxon>
        <taxon>Agaricomycetidae</taxon>
        <taxon>Agaricales</taxon>
        <taxon>Agaricineae</taxon>
        <taxon>Strophariaceae</taxon>
        <taxon>Hypholoma</taxon>
    </lineage>
</organism>